<organism evidence="2 3">
    <name type="scientific">Winogradskyella damuponensis</name>
    <dbReference type="NCBI Taxonomy" id="943939"/>
    <lineage>
        <taxon>Bacteria</taxon>
        <taxon>Pseudomonadati</taxon>
        <taxon>Bacteroidota</taxon>
        <taxon>Flavobacteriia</taxon>
        <taxon>Flavobacteriales</taxon>
        <taxon>Flavobacteriaceae</taxon>
        <taxon>Winogradskyella</taxon>
    </lineage>
</organism>
<feature type="domain" description="Glycosyl transferase family 1" evidence="1">
    <location>
        <begin position="159"/>
        <end position="321"/>
    </location>
</feature>
<protein>
    <submittedName>
        <fullName evidence="2">Glycosyltransferase family 4 protein</fullName>
    </submittedName>
</protein>
<comment type="caution">
    <text evidence="2">The sequence shown here is derived from an EMBL/GenBank/DDBJ whole genome shotgun (WGS) entry which is preliminary data.</text>
</comment>
<dbReference type="Gene3D" id="3.40.50.2000">
    <property type="entry name" value="Glycogen Phosphorylase B"/>
    <property type="match status" value="2"/>
</dbReference>
<evidence type="ECO:0000313" key="2">
    <source>
        <dbReference type="EMBL" id="GAA4244639.1"/>
    </source>
</evidence>
<gene>
    <name evidence="2" type="ORF">GCM10022292_24090</name>
</gene>
<reference evidence="3" key="1">
    <citation type="journal article" date="2019" name="Int. J. Syst. Evol. Microbiol.">
        <title>The Global Catalogue of Microorganisms (GCM) 10K type strain sequencing project: providing services to taxonomists for standard genome sequencing and annotation.</title>
        <authorList>
            <consortium name="The Broad Institute Genomics Platform"/>
            <consortium name="The Broad Institute Genome Sequencing Center for Infectious Disease"/>
            <person name="Wu L."/>
            <person name="Ma J."/>
        </authorList>
    </citation>
    <scope>NUCLEOTIDE SEQUENCE [LARGE SCALE GENOMIC DNA]</scope>
    <source>
        <strain evidence="3">JCM 17633</strain>
    </source>
</reference>
<dbReference type="EMBL" id="BAABCB010000020">
    <property type="protein sequence ID" value="GAA4244639.1"/>
    <property type="molecule type" value="Genomic_DNA"/>
</dbReference>
<sequence length="340" mass="38864">MLFMKKNVLYIGNNLKSKTSNISGIQTLGVLLEKEGHRIYYASSKTNKIVRLLDMFWNILKLYNKVDFVLIDTYSTINFYYALIISQLCRFLNLKYIPILHGGNLESRLKRSRVLSNLIFKKAYKLVAPSNFLKTVFEKYGNNNIIHIPNTLIIDNYPFQNRSSNPPRLLWVRSFSKIYNPKLAIHVFNEVKKQYSNATLCMVGPDSDGTLREVQELASQLKLNVKFTGKLTKKEWILISKEYNIFINTTNFDNTPVSVIEAMALGLPVVSTNVGGLPFLISNNIDGILVEPKNVNAMVGAIIKLSSDEDNRNKLVSNARSKVENYDWSEVKHKWEALLS</sequence>
<dbReference type="Proteomes" id="UP001501682">
    <property type="component" value="Unassembled WGS sequence"/>
</dbReference>
<dbReference type="InterPro" id="IPR001296">
    <property type="entry name" value="Glyco_trans_1"/>
</dbReference>
<dbReference type="SUPFAM" id="SSF53756">
    <property type="entry name" value="UDP-Glycosyltransferase/glycogen phosphorylase"/>
    <property type="match status" value="1"/>
</dbReference>
<keyword evidence="3" id="KW-1185">Reference proteome</keyword>
<dbReference type="PANTHER" id="PTHR12526">
    <property type="entry name" value="GLYCOSYLTRANSFERASE"/>
    <property type="match status" value="1"/>
</dbReference>
<evidence type="ECO:0000313" key="3">
    <source>
        <dbReference type="Proteomes" id="UP001501682"/>
    </source>
</evidence>
<dbReference type="Pfam" id="PF00534">
    <property type="entry name" value="Glycos_transf_1"/>
    <property type="match status" value="1"/>
</dbReference>
<accession>A0ABP8CXJ0</accession>
<evidence type="ECO:0000259" key="1">
    <source>
        <dbReference type="Pfam" id="PF00534"/>
    </source>
</evidence>
<name>A0ABP8CXJ0_9FLAO</name>
<proteinExistence type="predicted"/>
<dbReference type="CDD" id="cd03801">
    <property type="entry name" value="GT4_PimA-like"/>
    <property type="match status" value="1"/>
</dbReference>